<dbReference type="NCBIfam" id="TIGR00556">
    <property type="entry name" value="pantethn_trn"/>
    <property type="match status" value="1"/>
</dbReference>
<dbReference type="Proteomes" id="UP000652153">
    <property type="component" value="Unassembled WGS sequence"/>
</dbReference>
<sequence>MITIQVLQVPAVVPEAYWDLFLSSVSEERRAQAARFIHQADAYRSVLGEVLTRVTLSELTGLPRKELSFSRNAYGKPCLVANPKIAFNVSHSGDWIALISGGTAELGVDVEKIAPIDLQIAERFFSTQENAYLAEQPAEQQVTTFYRLWTLKESYIKAIGTGLSLPLDSFAILPSEGSEGNKVGDDLQWRCTQTGHTELTGQLEQGEPSLDSSDVFRLTDRYDGANAGNIDAAHRNALQVASDAGGMLDAGNVIGAGDTRELTQWRTASSQNTRIMHHRFYSQPLDAQHMLAACAAKGELPKKPEIVTLDQIYTKLM</sequence>
<dbReference type="PANTHER" id="PTHR12215:SF10">
    <property type="entry name" value="L-AMINOADIPATE-SEMIALDEHYDE DEHYDROGENASE-PHOSPHOPANTETHEINYL TRANSFERASE"/>
    <property type="match status" value="1"/>
</dbReference>
<evidence type="ECO:0000256" key="4">
    <source>
        <dbReference type="ARBA" id="ARBA00022723"/>
    </source>
</evidence>
<keyword evidence="6" id="KW-0045">Antibiotic biosynthesis</keyword>
<evidence type="ECO:0000313" key="10">
    <source>
        <dbReference type="Proteomes" id="UP000652153"/>
    </source>
</evidence>
<dbReference type="InterPro" id="IPR008278">
    <property type="entry name" value="4-PPantetheinyl_Trfase_dom"/>
</dbReference>
<dbReference type="InterPro" id="IPR055066">
    <property type="entry name" value="AASDHPPT_N"/>
</dbReference>
<keyword evidence="5" id="KW-0460">Magnesium</keyword>
<dbReference type="EMBL" id="BMFU01000017">
    <property type="protein sequence ID" value="GGH70672.1"/>
    <property type="molecule type" value="Genomic_DNA"/>
</dbReference>
<keyword evidence="4" id="KW-0479">Metal-binding</keyword>
<dbReference type="SUPFAM" id="SSF56214">
    <property type="entry name" value="4'-phosphopantetheinyl transferase"/>
    <property type="match status" value="2"/>
</dbReference>
<evidence type="ECO:0000259" key="8">
    <source>
        <dbReference type="Pfam" id="PF22624"/>
    </source>
</evidence>
<dbReference type="PANTHER" id="PTHR12215">
    <property type="entry name" value="PHOSPHOPANTETHEINE TRANSFERASE"/>
    <property type="match status" value="1"/>
</dbReference>
<dbReference type="Gene3D" id="3.90.470.20">
    <property type="entry name" value="4'-phosphopantetheinyl transferase domain"/>
    <property type="match status" value="1"/>
</dbReference>
<reference evidence="10" key="1">
    <citation type="journal article" date="2019" name="Int. J. Syst. Evol. Microbiol.">
        <title>The Global Catalogue of Microorganisms (GCM) 10K type strain sequencing project: providing services to taxonomists for standard genome sequencing and annotation.</title>
        <authorList>
            <consortium name="The Broad Institute Genomics Platform"/>
            <consortium name="The Broad Institute Genome Sequencing Center for Infectious Disease"/>
            <person name="Wu L."/>
            <person name="Ma J."/>
        </authorList>
    </citation>
    <scope>NUCLEOTIDE SEQUENCE [LARGE SCALE GENOMIC DNA]</scope>
    <source>
        <strain evidence="10">CGMCC 1.12770</strain>
    </source>
</reference>
<comment type="caution">
    <text evidence="9">The sequence shown here is derived from an EMBL/GenBank/DDBJ whole genome shotgun (WGS) entry which is preliminary data.</text>
</comment>
<accession>A0ABQ1ZLI8</accession>
<evidence type="ECO:0000256" key="1">
    <source>
        <dbReference type="ARBA" id="ARBA00001946"/>
    </source>
</evidence>
<feature type="domain" description="4'-phosphopantetheinyl transferase" evidence="7">
    <location>
        <begin position="106"/>
        <end position="183"/>
    </location>
</feature>
<evidence type="ECO:0008006" key="11">
    <source>
        <dbReference type="Google" id="ProtNLM"/>
    </source>
</evidence>
<name>A0ABQ1ZLI8_9BACL</name>
<evidence type="ECO:0000256" key="2">
    <source>
        <dbReference type="ARBA" id="ARBA00010990"/>
    </source>
</evidence>
<protein>
    <recommendedName>
        <fullName evidence="11">4'-phosphopantetheinyl transferase domain-containing protein</fullName>
    </recommendedName>
</protein>
<evidence type="ECO:0000256" key="3">
    <source>
        <dbReference type="ARBA" id="ARBA00022679"/>
    </source>
</evidence>
<comment type="similarity">
    <text evidence="2">Belongs to the P-Pant transferase superfamily. Gsp/Sfp/HetI/AcpT family.</text>
</comment>
<proteinExistence type="inferred from homology"/>
<keyword evidence="10" id="KW-1185">Reference proteome</keyword>
<dbReference type="Pfam" id="PF22624">
    <property type="entry name" value="AASDHPPT_N"/>
    <property type="match status" value="1"/>
</dbReference>
<evidence type="ECO:0000256" key="6">
    <source>
        <dbReference type="ARBA" id="ARBA00023194"/>
    </source>
</evidence>
<feature type="domain" description="4'-phosphopantetheinyl transferase N-terminal" evidence="8">
    <location>
        <begin position="16"/>
        <end position="100"/>
    </location>
</feature>
<gene>
    <name evidence="9" type="ORF">GCM10008014_55340</name>
</gene>
<dbReference type="InterPro" id="IPR050559">
    <property type="entry name" value="P-Pant_transferase_sf"/>
</dbReference>
<dbReference type="RefSeq" id="WP_188594714.1">
    <property type="nucleotide sequence ID" value="NZ_BMFU01000017.1"/>
</dbReference>
<comment type="cofactor">
    <cofactor evidence="1">
        <name>Mg(2+)</name>
        <dbReference type="ChEBI" id="CHEBI:18420"/>
    </cofactor>
</comment>
<evidence type="ECO:0000259" key="7">
    <source>
        <dbReference type="Pfam" id="PF01648"/>
    </source>
</evidence>
<evidence type="ECO:0000313" key="9">
    <source>
        <dbReference type="EMBL" id="GGH70672.1"/>
    </source>
</evidence>
<dbReference type="InterPro" id="IPR004568">
    <property type="entry name" value="Ppantetheine-prot_Trfase_dom"/>
</dbReference>
<dbReference type="InterPro" id="IPR037143">
    <property type="entry name" value="4-PPantetheinyl_Trfase_dom_sf"/>
</dbReference>
<dbReference type="Pfam" id="PF01648">
    <property type="entry name" value="ACPS"/>
    <property type="match status" value="1"/>
</dbReference>
<evidence type="ECO:0000256" key="5">
    <source>
        <dbReference type="ARBA" id="ARBA00022842"/>
    </source>
</evidence>
<keyword evidence="3" id="KW-0808">Transferase</keyword>
<organism evidence="9 10">
    <name type="scientific">Paenibacillus silvae</name>
    <dbReference type="NCBI Taxonomy" id="1325358"/>
    <lineage>
        <taxon>Bacteria</taxon>
        <taxon>Bacillati</taxon>
        <taxon>Bacillota</taxon>
        <taxon>Bacilli</taxon>
        <taxon>Bacillales</taxon>
        <taxon>Paenibacillaceae</taxon>
        <taxon>Paenibacillus</taxon>
    </lineage>
</organism>